<reference evidence="2" key="1">
    <citation type="submission" date="2019-08" db="EMBL/GenBank/DDBJ databases">
        <authorList>
            <person name="Kucharzyk K."/>
            <person name="Murdoch R.W."/>
            <person name="Higgins S."/>
            <person name="Loffler F."/>
        </authorList>
    </citation>
    <scope>NUCLEOTIDE SEQUENCE</scope>
</reference>
<dbReference type="AlphaFoldDB" id="A0A645DJ55"/>
<protein>
    <submittedName>
        <fullName evidence="2">Uncharacterized protein</fullName>
    </submittedName>
</protein>
<feature type="compositionally biased region" description="Basic and acidic residues" evidence="1">
    <location>
        <begin position="40"/>
        <end position="67"/>
    </location>
</feature>
<name>A0A645DJ55_9ZZZZ</name>
<proteinExistence type="predicted"/>
<dbReference type="EMBL" id="VSSQ01036733">
    <property type="protein sequence ID" value="MPM89281.1"/>
    <property type="molecule type" value="Genomic_DNA"/>
</dbReference>
<evidence type="ECO:0000313" key="2">
    <source>
        <dbReference type="EMBL" id="MPM89281.1"/>
    </source>
</evidence>
<sequence>MCRASGLLHDHAAREVAGQVPQLVLQHLLGVPPALIFPEEVHADALHDDREQQRADQHPEKPERQGDGADDQSMPTVLLALRRGGGIAHGVASSPVALPEPVVVGVPGTTSSSRSSGKAASCKAGELVKSHHWVASV</sequence>
<gene>
    <name evidence="2" type="ORF">SDC9_136389</name>
</gene>
<organism evidence="2">
    <name type="scientific">bioreactor metagenome</name>
    <dbReference type="NCBI Taxonomy" id="1076179"/>
    <lineage>
        <taxon>unclassified sequences</taxon>
        <taxon>metagenomes</taxon>
        <taxon>ecological metagenomes</taxon>
    </lineage>
</organism>
<accession>A0A645DJ55</accession>
<feature type="region of interest" description="Disordered" evidence="1">
    <location>
        <begin position="40"/>
        <end position="77"/>
    </location>
</feature>
<comment type="caution">
    <text evidence="2">The sequence shown here is derived from an EMBL/GenBank/DDBJ whole genome shotgun (WGS) entry which is preliminary data.</text>
</comment>
<evidence type="ECO:0000256" key="1">
    <source>
        <dbReference type="SAM" id="MobiDB-lite"/>
    </source>
</evidence>